<comment type="similarity">
    <text evidence="1">Belongs to the 'GDXG' lipolytic enzyme family.</text>
</comment>
<dbReference type="InterPro" id="IPR050300">
    <property type="entry name" value="GDXG_lipolytic_enzyme"/>
</dbReference>
<dbReference type="EMBL" id="BNJJ01000002">
    <property type="protein sequence ID" value="GHO82543.1"/>
    <property type="molecule type" value="Genomic_DNA"/>
</dbReference>
<evidence type="ECO:0000313" key="5">
    <source>
        <dbReference type="Proteomes" id="UP000635565"/>
    </source>
</evidence>
<dbReference type="InterPro" id="IPR029058">
    <property type="entry name" value="AB_hydrolase_fold"/>
</dbReference>
<dbReference type="SUPFAM" id="SSF53474">
    <property type="entry name" value="alpha/beta-Hydrolases"/>
    <property type="match status" value="1"/>
</dbReference>
<evidence type="ECO:0000256" key="1">
    <source>
        <dbReference type="ARBA" id="ARBA00010515"/>
    </source>
</evidence>
<evidence type="ECO:0000256" key="2">
    <source>
        <dbReference type="ARBA" id="ARBA00022801"/>
    </source>
</evidence>
<accession>A0ABQ3V9Q5</accession>
<gene>
    <name evidence="4" type="ORF">KSZ_05490</name>
</gene>
<keyword evidence="5" id="KW-1185">Reference proteome</keyword>
<keyword evidence="2" id="KW-0378">Hydrolase</keyword>
<dbReference type="PROSITE" id="PS01173">
    <property type="entry name" value="LIPASE_GDXG_HIS"/>
    <property type="match status" value="1"/>
</dbReference>
<dbReference type="PANTHER" id="PTHR48081:SF8">
    <property type="entry name" value="ALPHA_BETA HYDROLASE FOLD-3 DOMAIN-CONTAINING PROTEIN-RELATED"/>
    <property type="match status" value="1"/>
</dbReference>
<dbReference type="RefSeq" id="WP_201360218.1">
    <property type="nucleotide sequence ID" value="NZ_BNJJ01000002.1"/>
</dbReference>
<reference evidence="4 5" key="1">
    <citation type="journal article" date="2021" name="Int. J. Syst. Evol. Microbiol.">
        <title>Reticulibacter mediterranei gen. nov., sp. nov., within the new family Reticulibacteraceae fam. nov., and Ktedonospora formicarum gen. nov., sp. nov., Ktedonobacter robiniae sp. nov., Dictyobacter formicarum sp. nov. and Dictyobacter arantiisoli sp. nov., belonging to the class Ktedonobacteria.</title>
        <authorList>
            <person name="Yabe S."/>
            <person name="Zheng Y."/>
            <person name="Wang C.M."/>
            <person name="Sakai Y."/>
            <person name="Abe K."/>
            <person name="Yokota A."/>
            <person name="Donadio S."/>
            <person name="Cavaletti L."/>
            <person name="Monciardini P."/>
        </authorList>
    </citation>
    <scope>NUCLEOTIDE SEQUENCE [LARGE SCALE GENOMIC DNA]</scope>
    <source>
        <strain evidence="4 5">SOSP1-9</strain>
    </source>
</reference>
<dbReference type="InterPro" id="IPR013094">
    <property type="entry name" value="AB_hydrolase_3"/>
</dbReference>
<dbReference type="Pfam" id="PF07859">
    <property type="entry name" value="Abhydrolase_3"/>
    <property type="match status" value="1"/>
</dbReference>
<name>A0ABQ3V9Q5_9CHLR</name>
<organism evidence="4 5">
    <name type="scientific">Dictyobacter formicarum</name>
    <dbReference type="NCBI Taxonomy" id="2778368"/>
    <lineage>
        <taxon>Bacteria</taxon>
        <taxon>Bacillati</taxon>
        <taxon>Chloroflexota</taxon>
        <taxon>Ktedonobacteria</taxon>
        <taxon>Ktedonobacterales</taxon>
        <taxon>Dictyobacteraceae</taxon>
        <taxon>Dictyobacter</taxon>
    </lineage>
</organism>
<evidence type="ECO:0000259" key="3">
    <source>
        <dbReference type="Pfam" id="PF07859"/>
    </source>
</evidence>
<protein>
    <submittedName>
        <fullName evidence="4">Esterase</fullName>
    </submittedName>
</protein>
<proteinExistence type="inferred from homology"/>
<evidence type="ECO:0000313" key="4">
    <source>
        <dbReference type="EMBL" id="GHO82543.1"/>
    </source>
</evidence>
<sequence>MSSKNDPRSHVLEPKMLTFLQAFESSGDPPVYTLTPNEARTVFARVQRSGSRVKLPAEIEDRVISGGPTGQIALRIVRPQGAIEMLPAILYFHGGGWVLGDKETHDRLIREIANGVPAAVIFVDYDRSPEARYPIAIEQGYAALTWLTTHGDELCIDITRLAVVGDSVGGNMAAVTTLLAKERQGPEIAFQVLFYPVTNADLNTHSYHQYGDGSFWLTSDSMKWSWDSYVEVSKRKDPTVSPLQASLEQLRGLPPALIITIENDVLRDEGEAYAHKLQEANVEVTATRYLGVIHDFIMLNAVAESSASRAAIRQANDALSRAFERKGQKQISGYGVL</sequence>
<dbReference type="PANTHER" id="PTHR48081">
    <property type="entry name" value="AB HYDROLASE SUPERFAMILY PROTEIN C4A8.06C"/>
    <property type="match status" value="1"/>
</dbReference>
<dbReference type="Proteomes" id="UP000635565">
    <property type="component" value="Unassembled WGS sequence"/>
</dbReference>
<comment type="caution">
    <text evidence="4">The sequence shown here is derived from an EMBL/GenBank/DDBJ whole genome shotgun (WGS) entry which is preliminary data.</text>
</comment>
<feature type="domain" description="Alpha/beta hydrolase fold-3" evidence="3">
    <location>
        <begin position="89"/>
        <end position="297"/>
    </location>
</feature>
<dbReference type="Gene3D" id="3.40.50.1820">
    <property type="entry name" value="alpha/beta hydrolase"/>
    <property type="match status" value="1"/>
</dbReference>
<dbReference type="InterPro" id="IPR002168">
    <property type="entry name" value="Lipase_GDXG_HIS_AS"/>
</dbReference>